<dbReference type="GO" id="GO:0002181">
    <property type="term" value="P:cytoplasmic translation"/>
    <property type="evidence" value="ECO:0007669"/>
    <property type="project" value="TreeGrafter"/>
</dbReference>
<dbReference type="PIRSF" id="PIRSF002162">
    <property type="entry name" value="Ribosomal_L6"/>
    <property type="match status" value="1"/>
</dbReference>
<comment type="function">
    <text evidence="6">This protein binds to the 23S rRNA, and is important in its secondary structure. It is located near the subunit interface in the base of the L7/L12 stalk, and near the tRNA binding site of the peptidyltransferase center.</text>
</comment>
<keyword evidence="1 5" id="KW-0689">Ribosomal protein</keyword>
<protein>
    <recommendedName>
        <fullName evidence="3 4">50S ribosomal protein L6</fullName>
    </recommendedName>
</protein>
<gene>
    <name evidence="8" type="ORF">A3J15_00475</name>
</gene>
<dbReference type="AlphaFoldDB" id="A0A1F7JKA7"/>
<dbReference type="PANTHER" id="PTHR11655">
    <property type="entry name" value="60S/50S RIBOSOMAL PROTEIN L6/L9"/>
    <property type="match status" value="1"/>
</dbReference>
<evidence type="ECO:0000256" key="1">
    <source>
        <dbReference type="ARBA" id="ARBA00022980"/>
    </source>
</evidence>
<dbReference type="PANTHER" id="PTHR11655:SF14">
    <property type="entry name" value="LARGE RIBOSOMAL SUBUNIT PROTEIN UL6M"/>
    <property type="match status" value="1"/>
</dbReference>
<keyword evidence="6" id="KW-0694">RNA-binding</keyword>
<dbReference type="InterPro" id="IPR020040">
    <property type="entry name" value="Ribosomal_uL6_a/b-dom"/>
</dbReference>
<evidence type="ECO:0000256" key="6">
    <source>
        <dbReference type="RuleBase" id="RU003870"/>
    </source>
</evidence>
<dbReference type="GO" id="GO:0019843">
    <property type="term" value="F:rRNA binding"/>
    <property type="evidence" value="ECO:0007669"/>
    <property type="project" value="UniProtKB-UniRule"/>
</dbReference>
<name>A0A1F7JKA7_9BACT</name>
<evidence type="ECO:0000313" key="8">
    <source>
        <dbReference type="EMBL" id="OGK56040.1"/>
    </source>
</evidence>
<dbReference type="PROSITE" id="PS00525">
    <property type="entry name" value="RIBOSOMAL_L6_1"/>
    <property type="match status" value="1"/>
</dbReference>
<dbReference type="EMBL" id="MGAY01000048">
    <property type="protein sequence ID" value="OGK56040.1"/>
    <property type="molecule type" value="Genomic_DNA"/>
</dbReference>
<dbReference type="InterPro" id="IPR019906">
    <property type="entry name" value="Ribosomal_uL6_bac-type"/>
</dbReference>
<dbReference type="Proteomes" id="UP000176376">
    <property type="component" value="Unassembled WGS sequence"/>
</dbReference>
<evidence type="ECO:0000259" key="7">
    <source>
        <dbReference type="Pfam" id="PF00347"/>
    </source>
</evidence>
<dbReference type="InterPro" id="IPR000702">
    <property type="entry name" value="Ribosomal_uL6-like"/>
</dbReference>
<keyword evidence="2 5" id="KW-0687">Ribonucleoprotein</keyword>
<dbReference type="NCBIfam" id="TIGR03654">
    <property type="entry name" value="L6_bact"/>
    <property type="match status" value="1"/>
</dbReference>
<evidence type="ECO:0000256" key="4">
    <source>
        <dbReference type="NCBIfam" id="TIGR03654"/>
    </source>
</evidence>
<dbReference type="Gene3D" id="3.90.930.12">
    <property type="entry name" value="Ribosomal protein L6, alpha-beta domain"/>
    <property type="match status" value="2"/>
</dbReference>
<dbReference type="Pfam" id="PF00347">
    <property type="entry name" value="Ribosomal_L6"/>
    <property type="match status" value="2"/>
</dbReference>
<comment type="similarity">
    <text evidence="5">Belongs to the universal ribosomal protein uL6 family.</text>
</comment>
<feature type="domain" description="Large ribosomal subunit protein uL6 alpha-beta" evidence="7">
    <location>
        <begin position="15"/>
        <end position="78"/>
    </location>
</feature>
<feature type="domain" description="Large ribosomal subunit protein uL6 alpha-beta" evidence="7">
    <location>
        <begin position="89"/>
        <end position="163"/>
    </location>
</feature>
<dbReference type="GO" id="GO:0022625">
    <property type="term" value="C:cytosolic large ribosomal subunit"/>
    <property type="evidence" value="ECO:0007669"/>
    <property type="project" value="UniProtKB-UniRule"/>
</dbReference>
<dbReference type="PRINTS" id="PR00059">
    <property type="entry name" value="RIBOSOMALL6"/>
</dbReference>
<organism evidence="8 9">
    <name type="scientific">Candidatus Roizmanbacteria bacterium RIFCSPLOWO2_02_FULL_38_10</name>
    <dbReference type="NCBI Taxonomy" id="1802074"/>
    <lineage>
        <taxon>Bacteria</taxon>
        <taxon>Candidatus Roizmaniibacteriota</taxon>
    </lineage>
</organism>
<evidence type="ECO:0000256" key="2">
    <source>
        <dbReference type="ARBA" id="ARBA00023274"/>
    </source>
</evidence>
<comment type="caution">
    <text evidence="8">The sequence shown here is derived from an EMBL/GenBank/DDBJ whole genome shotgun (WGS) entry which is preliminary data.</text>
</comment>
<proteinExistence type="inferred from homology"/>
<accession>A0A1F7JKA7</accession>
<dbReference type="GO" id="GO:0003735">
    <property type="term" value="F:structural constituent of ribosome"/>
    <property type="evidence" value="ECO:0007669"/>
    <property type="project" value="UniProtKB-UniRule"/>
</dbReference>
<sequence length="184" mass="20111">MSKIGEMPVNIGESEVTIEGQHLTIKGPEGVLKLDVSKGISIEKQDETIVLKRNISDKKTKALHGLYRALIANAVIGVVKPWEKKLEIVGTGYRVKLQGEDLLFEVGYSHSVVFKKVAGIKFSVEGNNKVTVSGPDRQLVGQQAQKIKDIKHPDPYKGKGIRYEGERIKLKPGKKAKTAGAGVK</sequence>
<dbReference type="InterPro" id="IPR036789">
    <property type="entry name" value="Ribosomal_uL6-like_a/b-dom_sf"/>
</dbReference>
<evidence type="ECO:0000256" key="5">
    <source>
        <dbReference type="RuleBase" id="RU003869"/>
    </source>
</evidence>
<dbReference type="InterPro" id="IPR002358">
    <property type="entry name" value="Ribosomal_uL6_CS"/>
</dbReference>
<keyword evidence="6" id="KW-0699">rRNA-binding</keyword>
<evidence type="ECO:0000256" key="3">
    <source>
        <dbReference type="ARBA" id="ARBA00035454"/>
    </source>
</evidence>
<evidence type="ECO:0000313" key="9">
    <source>
        <dbReference type="Proteomes" id="UP000176376"/>
    </source>
</evidence>
<reference evidence="8 9" key="1">
    <citation type="journal article" date="2016" name="Nat. Commun.">
        <title>Thousands of microbial genomes shed light on interconnected biogeochemical processes in an aquifer system.</title>
        <authorList>
            <person name="Anantharaman K."/>
            <person name="Brown C.T."/>
            <person name="Hug L.A."/>
            <person name="Sharon I."/>
            <person name="Castelle C.J."/>
            <person name="Probst A.J."/>
            <person name="Thomas B.C."/>
            <person name="Singh A."/>
            <person name="Wilkins M.J."/>
            <person name="Karaoz U."/>
            <person name="Brodie E.L."/>
            <person name="Williams K.H."/>
            <person name="Hubbard S.S."/>
            <person name="Banfield J.F."/>
        </authorList>
    </citation>
    <scope>NUCLEOTIDE SEQUENCE [LARGE SCALE GENOMIC DNA]</scope>
</reference>
<dbReference type="SUPFAM" id="SSF56053">
    <property type="entry name" value="Ribosomal protein L6"/>
    <property type="match status" value="2"/>
</dbReference>
<dbReference type="STRING" id="1802074.A3J15_00475"/>